<protein>
    <submittedName>
        <fullName evidence="1">Ankyrin repeat family protein</fullName>
    </submittedName>
</protein>
<keyword evidence="2" id="KW-1185">Reference proteome</keyword>
<accession>A0ACC1WVY9</accession>
<organism evidence="1 2">
    <name type="scientific">Melia azedarach</name>
    <name type="common">Chinaberry tree</name>
    <dbReference type="NCBI Taxonomy" id="155640"/>
    <lineage>
        <taxon>Eukaryota</taxon>
        <taxon>Viridiplantae</taxon>
        <taxon>Streptophyta</taxon>
        <taxon>Embryophyta</taxon>
        <taxon>Tracheophyta</taxon>
        <taxon>Spermatophyta</taxon>
        <taxon>Magnoliopsida</taxon>
        <taxon>eudicotyledons</taxon>
        <taxon>Gunneridae</taxon>
        <taxon>Pentapetalae</taxon>
        <taxon>rosids</taxon>
        <taxon>malvids</taxon>
        <taxon>Sapindales</taxon>
        <taxon>Meliaceae</taxon>
        <taxon>Melia</taxon>
    </lineage>
</organism>
<evidence type="ECO:0000313" key="2">
    <source>
        <dbReference type="Proteomes" id="UP001164539"/>
    </source>
</evidence>
<dbReference type="Proteomes" id="UP001164539">
    <property type="component" value="Chromosome 13"/>
</dbReference>
<name>A0ACC1WVY9_MELAZ</name>
<sequence length="609" mass="68589">MTDNAIAAQTGQNEDEFASDDDQLPKETRIRHLKLYRAALNGNWDIAKGIYDNYNQDIAVGISKERDTALHIAAAAKHTNFVKELVKRMNEEDLAEKNNVGNTALCLAAASGKVELAKVMMEKNKALAMIRDRNEMLPLHMATSLGHKELVKFIYQETKDELDNEDRIELLVTLINTDLYEVALELLGDFPELATARDRNNETALHALARKPLASSNFANQNWGGILKRCFSLVSGAKYIDKKKLQQEAFELVERLWEQVILLSDLKISKLIGSPWQLIFVAAEQGNIEFLSILIREYPDLIWKVDEKQCSIFHVAVLNRQENIFNLIYQIGSIKDLIVMYEDKEKNNILHLAGMLAPPDRLNIVSGAALQMQREVLWFKEVSKVVQPLYAEAKNEEGLTPRALFTKKHENLREKGEKWMRSTASSCMPVATLIATVVFAAAFAVPGGDERDTGLPTRLEKVSFKIFAISDAISLVSASTSIINFLSILTSRYAEEDFIRLLPRKLLIGLATLVISIAAMMVVFSTTFFILLNPTQLWIAILVIVISSTPVIMFICQQYRLFYDVLRSTYVSESLFQPSKTSLFHEEGKANERQKAKQPNGLTTISSNV</sequence>
<gene>
    <name evidence="1" type="ORF">OWV82_022512</name>
</gene>
<dbReference type="EMBL" id="CM051406">
    <property type="protein sequence ID" value="KAJ4702458.1"/>
    <property type="molecule type" value="Genomic_DNA"/>
</dbReference>
<evidence type="ECO:0000313" key="1">
    <source>
        <dbReference type="EMBL" id="KAJ4702458.1"/>
    </source>
</evidence>
<comment type="caution">
    <text evidence="1">The sequence shown here is derived from an EMBL/GenBank/DDBJ whole genome shotgun (WGS) entry which is preliminary data.</text>
</comment>
<proteinExistence type="predicted"/>
<reference evidence="1 2" key="1">
    <citation type="journal article" date="2023" name="Science">
        <title>Complex scaffold remodeling in plant triterpene biosynthesis.</title>
        <authorList>
            <person name="De La Pena R."/>
            <person name="Hodgson H."/>
            <person name="Liu J.C."/>
            <person name="Stephenson M.J."/>
            <person name="Martin A.C."/>
            <person name="Owen C."/>
            <person name="Harkess A."/>
            <person name="Leebens-Mack J."/>
            <person name="Jimenez L.E."/>
            <person name="Osbourn A."/>
            <person name="Sattely E.S."/>
        </authorList>
    </citation>
    <scope>NUCLEOTIDE SEQUENCE [LARGE SCALE GENOMIC DNA]</scope>
    <source>
        <strain evidence="2">cv. JPN11</strain>
        <tissue evidence="1">Leaf</tissue>
    </source>
</reference>